<gene>
    <name evidence="1" type="ORF">METZ01_LOCUS332356</name>
</gene>
<proteinExistence type="predicted"/>
<organism evidence="1">
    <name type="scientific">marine metagenome</name>
    <dbReference type="NCBI Taxonomy" id="408172"/>
    <lineage>
        <taxon>unclassified sequences</taxon>
        <taxon>metagenomes</taxon>
        <taxon>ecological metagenomes</taxon>
    </lineage>
</organism>
<dbReference type="EMBL" id="UINC01111351">
    <property type="protein sequence ID" value="SVC79502.1"/>
    <property type="molecule type" value="Genomic_DNA"/>
</dbReference>
<dbReference type="AlphaFoldDB" id="A0A382Q4W3"/>
<accession>A0A382Q4W3</accession>
<sequence>MKFVTYTLDNGPQPRFGFKKDEYII</sequence>
<evidence type="ECO:0000313" key="1">
    <source>
        <dbReference type="EMBL" id="SVC79502.1"/>
    </source>
</evidence>
<feature type="non-terminal residue" evidence="1">
    <location>
        <position position="25"/>
    </location>
</feature>
<name>A0A382Q4W3_9ZZZZ</name>
<reference evidence="1" key="1">
    <citation type="submission" date="2018-05" db="EMBL/GenBank/DDBJ databases">
        <authorList>
            <person name="Lanie J.A."/>
            <person name="Ng W.-L."/>
            <person name="Kazmierczak K.M."/>
            <person name="Andrzejewski T.M."/>
            <person name="Davidsen T.M."/>
            <person name="Wayne K.J."/>
            <person name="Tettelin H."/>
            <person name="Glass J.I."/>
            <person name="Rusch D."/>
            <person name="Podicherti R."/>
            <person name="Tsui H.-C.T."/>
            <person name="Winkler M.E."/>
        </authorList>
    </citation>
    <scope>NUCLEOTIDE SEQUENCE</scope>
</reference>
<protein>
    <submittedName>
        <fullName evidence="1">Uncharacterized protein</fullName>
    </submittedName>
</protein>